<name>A0A0D0ESG6_9FLAO</name>
<comment type="caution">
    <text evidence="1">The sequence shown here is derived from an EMBL/GenBank/DDBJ whole genome shotgun (WGS) entry which is preliminary data.</text>
</comment>
<dbReference type="Proteomes" id="UP000032061">
    <property type="component" value="Unassembled WGS sequence"/>
</dbReference>
<sequence>MKDFEIWMEFEAVEPSYWDIENEFCNIQVRMKDGRKYGINVWTYDFLKTAIEYDKKNGYKLDGLYQIPPDLFVKELTRDCIEKAIQDLLDIDNNLERVLNSSIVSQTDI</sequence>
<proteinExistence type="predicted"/>
<evidence type="ECO:0000313" key="4">
    <source>
        <dbReference type="Proteomes" id="UP000198302"/>
    </source>
</evidence>
<evidence type="ECO:0000313" key="2">
    <source>
        <dbReference type="EMBL" id="OXA85115.1"/>
    </source>
</evidence>
<dbReference type="EMBL" id="JPRK01000017">
    <property type="protein sequence ID" value="KIO51273.1"/>
    <property type="molecule type" value="Genomic_DNA"/>
</dbReference>
<organism evidence="1 3">
    <name type="scientific">Flavobacterium hibernum</name>
    <dbReference type="NCBI Taxonomy" id="37752"/>
    <lineage>
        <taxon>Bacteria</taxon>
        <taxon>Pseudomonadati</taxon>
        <taxon>Bacteroidota</taxon>
        <taxon>Flavobacteriia</taxon>
        <taxon>Flavobacteriales</taxon>
        <taxon>Flavobacteriaceae</taxon>
        <taxon>Flavobacterium</taxon>
    </lineage>
</organism>
<evidence type="ECO:0000313" key="1">
    <source>
        <dbReference type="EMBL" id="KIO51273.1"/>
    </source>
</evidence>
<protein>
    <submittedName>
        <fullName evidence="1">Uncharacterized protein</fullName>
    </submittedName>
</protein>
<dbReference type="STRING" id="37752.IW18_18820"/>
<dbReference type="OrthoDB" id="678165at2"/>
<dbReference type="EMBL" id="MUGX01000026">
    <property type="protein sequence ID" value="OXA85115.1"/>
    <property type="molecule type" value="Genomic_DNA"/>
</dbReference>
<dbReference type="Proteomes" id="UP000198302">
    <property type="component" value="Unassembled WGS sequence"/>
</dbReference>
<accession>A0A0D0ESG6</accession>
<reference evidence="2 4" key="2">
    <citation type="submission" date="2016-11" db="EMBL/GenBank/DDBJ databases">
        <title>Whole genomes of Flavobacteriaceae.</title>
        <authorList>
            <person name="Stine C."/>
            <person name="Li C."/>
            <person name="Tadesse D."/>
        </authorList>
    </citation>
    <scope>NUCLEOTIDE SEQUENCE [LARGE SCALE GENOMIC DNA]</scope>
    <source>
        <strain evidence="2 4">ATCC 51468</strain>
    </source>
</reference>
<keyword evidence="4" id="KW-1185">Reference proteome</keyword>
<gene>
    <name evidence="2" type="ORF">B0A73_17310</name>
    <name evidence="1" type="ORF">IW18_18820</name>
</gene>
<evidence type="ECO:0000313" key="3">
    <source>
        <dbReference type="Proteomes" id="UP000032061"/>
    </source>
</evidence>
<dbReference type="AlphaFoldDB" id="A0A0D0ESG6"/>
<reference evidence="1 3" key="1">
    <citation type="submission" date="2015-01" db="EMBL/GenBank/DDBJ databases">
        <title>Genome of Flavobacterium hibernum DSM 12611.</title>
        <authorList>
            <person name="Stropko S.J."/>
            <person name="Pipes S.E."/>
            <person name="Newman J.D."/>
        </authorList>
    </citation>
    <scope>NUCLEOTIDE SEQUENCE [LARGE SCALE GENOMIC DNA]</scope>
    <source>
        <strain evidence="1 3">DSM 12611</strain>
    </source>
</reference>